<feature type="transmembrane region" description="Helical" evidence="7">
    <location>
        <begin position="29"/>
        <end position="47"/>
    </location>
</feature>
<feature type="non-terminal residue" evidence="9">
    <location>
        <position position="1"/>
    </location>
</feature>
<dbReference type="PRINTS" id="PR01410">
    <property type="entry name" value="CCBIOGENESIS"/>
</dbReference>
<accession>A0A348WF36</accession>
<evidence type="ECO:0000256" key="3">
    <source>
        <dbReference type="ARBA" id="ARBA00022692"/>
    </source>
</evidence>
<evidence type="ECO:0000256" key="4">
    <source>
        <dbReference type="ARBA" id="ARBA00022748"/>
    </source>
</evidence>
<dbReference type="EMBL" id="DMVW01000138">
    <property type="protein sequence ID" value="HAR53148.1"/>
    <property type="molecule type" value="Genomic_DNA"/>
</dbReference>
<keyword evidence="4" id="KW-0201">Cytochrome c-type biogenesis</keyword>
<feature type="non-terminal residue" evidence="9">
    <location>
        <position position="104"/>
    </location>
</feature>
<keyword evidence="9" id="KW-0456">Lyase</keyword>
<organism evidence="9 10">
    <name type="scientific">Roseovarius nubinhibens</name>
    <dbReference type="NCBI Taxonomy" id="314263"/>
    <lineage>
        <taxon>Bacteria</taxon>
        <taxon>Pseudomonadati</taxon>
        <taxon>Pseudomonadota</taxon>
        <taxon>Alphaproteobacteria</taxon>
        <taxon>Rhodobacterales</taxon>
        <taxon>Roseobacteraceae</taxon>
        <taxon>Roseovarius</taxon>
    </lineage>
</organism>
<keyword evidence="5 7" id="KW-1133">Transmembrane helix</keyword>
<reference evidence="9 10" key="1">
    <citation type="journal article" date="2018" name="Nat. Biotechnol.">
        <title>A standardized bacterial taxonomy based on genome phylogeny substantially revises the tree of life.</title>
        <authorList>
            <person name="Parks D.H."/>
            <person name="Chuvochina M."/>
            <person name="Waite D.W."/>
            <person name="Rinke C."/>
            <person name="Skarshewski A."/>
            <person name="Chaumeil P.A."/>
            <person name="Hugenholtz P."/>
        </authorList>
    </citation>
    <scope>NUCLEOTIDE SEQUENCE [LARGE SCALE GENOMIC DNA]</scope>
    <source>
        <strain evidence="9">UBA9169</strain>
    </source>
</reference>
<dbReference type="PRINTS" id="PR01411">
    <property type="entry name" value="CCMFBIOGNSIS"/>
</dbReference>
<comment type="similarity">
    <text evidence="2">Belongs to the CcmF/CycK/Ccl1/NrfE/CcsA family.</text>
</comment>
<evidence type="ECO:0000256" key="5">
    <source>
        <dbReference type="ARBA" id="ARBA00022989"/>
    </source>
</evidence>
<dbReference type="InterPro" id="IPR003567">
    <property type="entry name" value="Cyt_c_biogenesis"/>
</dbReference>
<dbReference type="GO" id="GO:0016829">
    <property type="term" value="F:lyase activity"/>
    <property type="evidence" value="ECO:0007669"/>
    <property type="project" value="UniProtKB-KW"/>
</dbReference>
<comment type="caution">
    <text evidence="9">The sequence shown here is derived from an EMBL/GenBank/DDBJ whole genome shotgun (WGS) entry which is preliminary data.</text>
</comment>
<dbReference type="InterPro" id="IPR032523">
    <property type="entry name" value="CcmF_C"/>
</dbReference>
<protein>
    <submittedName>
        <fullName evidence="9">Heme lyase NrfEFG subunit NrfE</fullName>
    </submittedName>
</protein>
<sequence length="104" mass="11280">FSLIGTFITRSGLLTSVHAFANDPERGMVLLFILAVFMMAGLILFVVRAGTMQARGVFGLASRETMLVINNVLLAVAAFIVFVGTLWPLVAEMFFDRKLTVGAP</sequence>
<dbReference type="GO" id="GO:0016020">
    <property type="term" value="C:membrane"/>
    <property type="evidence" value="ECO:0007669"/>
    <property type="project" value="UniProtKB-SubCell"/>
</dbReference>
<dbReference type="PANTHER" id="PTHR43653">
    <property type="entry name" value="CYTOCHROME C ASSEMBLY PROTEIN-RELATED"/>
    <property type="match status" value="1"/>
</dbReference>
<dbReference type="AlphaFoldDB" id="A0A348WF36"/>
<dbReference type="PANTHER" id="PTHR43653:SF1">
    <property type="entry name" value="CYTOCHROME C-TYPE BIOGENESIS PROTEIN CCMF"/>
    <property type="match status" value="1"/>
</dbReference>
<evidence type="ECO:0000256" key="1">
    <source>
        <dbReference type="ARBA" id="ARBA00004141"/>
    </source>
</evidence>
<proteinExistence type="inferred from homology"/>
<feature type="transmembrane region" description="Helical" evidence="7">
    <location>
        <begin position="68"/>
        <end position="90"/>
    </location>
</feature>
<keyword evidence="6 7" id="KW-0472">Membrane</keyword>
<feature type="domain" description="Cytochrome c-type biogenesis protein CcmF C-terminal" evidence="8">
    <location>
        <begin position="31"/>
        <end position="104"/>
    </location>
</feature>
<dbReference type="GO" id="GO:0015232">
    <property type="term" value="F:heme transmembrane transporter activity"/>
    <property type="evidence" value="ECO:0007669"/>
    <property type="project" value="InterPro"/>
</dbReference>
<evidence type="ECO:0000313" key="10">
    <source>
        <dbReference type="Proteomes" id="UP000264719"/>
    </source>
</evidence>
<evidence type="ECO:0000256" key="2">
    <source>
        <dbReference type="ARBA" id="ARBA00009186"/>
    </source>
</evidence>
<keyword evidence="3 7" id="KW-0812">Transmembrane</keyword>
<dbReference type="Pfam" id="PF16327">
    <property type="entry name" value="CcmF_C"/>
    <property type="match status" value="1"/>
</dbReference>
<evidence type="ECO:0000259" key="8">
    <source>
        <dbReference type="Pfam" id="PF16327"/>
    </source>
</evidence>
<evidence type="ECO:0000256" key="6">
    <source>
        <dbReference type="ARBA" id="ARBA00023136"/>
    </source>
</evidence>
<comment type="subcellular location">
    <subcellularLocation>
        <location evidence="1">Membrane</location>
        <topology evidence="1">Multi-pass membrane protein</topology>
    </subcellularLocation>
</comment>
<gene>
    <name evidence="9" type="ORF">DCS45_14915</name>
</gene>
<evidence type="ECO:0000256" key="7">
    <source>
        <dbReference type="SAM" id="Phobius"/>
    </source>
</evidence>
<dbReference type="Proteomes" id="UP000264719">
    <property type="component" value="Unassembled WGS sequence"/>
</dbReference>
<evidence type="ECO:0000313" key="9">
    <source>
        <dbReference type="EMBL" id="HAR53148.1"/>
    </source>
</evidence>
<dbReference type="InterPro" id="IPR003568">
    <property type="entry name" value="Cyt_c_biogenesis_CcmF"/>
</dbReference>
<dbReference type="GO" id="GO:0017004">
    <property type="term" value="P:cytochrome complex assembly"/>
    <property type="evidence" value="ECO:0007669"/>
    <property type="project" value="UniProtKB-KW"/>
</dbReference>
<name>A0A348WF36_9RHOB</name>